<dbReference type="GO" id="GO:0051059">
    <property type="term" value="F:NF-kappaB binding"/>
    <property type="evidence" value="ECO:0007669"/>
    <property type="project" value="TreeGrafter"/>
</dbReference>
<evidence type="ECO:0000259" key="9">
    <source>
        <dbReference type="Pfam" id="PF00580"/>
    </source>
</evidence>
<dbReference type="Pfam" id="PF00023">
    <property type="entry name" value="Ank"/>
    <property type="match status" value="1"/>
</dbReference>
<dbReference type="InterPro" id="IPR051070">
    <property type="entry name" value="NF-kappa-B_inhibitor"/>
</dbReference>
<dbReference type="EMBL" id="UGOD01000001">
    <property type="protein sequence ID" value="STX52833.1"/>
    <property type="molecule type" value="Genomic_DNA"/>
</dbReference>
<dbReference type="SUPFAM" id="SSF48403">
    <property type="entry name" value="Ankyrin repeat"/>
    <property type="match status" value="1"/>
</dbReference>
<gene>
    <name evidence="10" type="ORF">NCTC13316_02958</name>
</gene>
<evidence type="ECO:0000256" key="1">
    <source>
        <dbReference type="ARBA" id="ARBA00022737"/>
    </source>
</evidence>
<keyword evidence="2" id="KW-0547">Nucleotide-binding</keyword>
<dbReference type="InterPro" id="IPR027417">
    <property type="entry name" value="P-loop_NTPase"/>
</dbReference>
<accession>A0A378JRH7</accession>
<feature type="repeat" description="ANK" evidence="7">
    <location>
        <begin position="1014"/>
        <end position="1046"/>
    </location>
</feature>
<dbReference type="GO" id="GO:0004386">
    <property type="term" value="F:helicase activity"/>
    <property type="evidence" value="ECO:0007669"/>
    <property type="project" value="UniProtKB-KW"/>
</dbReference>
<evidence type="ECO:0000313" key="10">
    <source>
        <dbReference type="EMBL" id="STX52833.1"/>
    </source>
</evidence>
<dbReference type="InterPro" id="IPR002110">
    <property type="entry name" value="Ankyrin_rpt"/>
</dbReference>
<feature type="repeat" description="ANK" evidence="7">
    <location>
        <begin position="1176"/>
        <end position="1208"/>
    </location>
</feature>
<dbReference type="SMART" id="SM00248">
    <property type="entry name" value="ANK"/>
    <property type="match status" value="13"/>
</dbReference>
<feature type="compositionally biased region" description="Basic and acidic residues" evidence="8">
    <location>
        <begin position="722"/>
        <end position="733"/>
    </location>
</feature>
<evidence type="ECO:0000313" key="11">
    <source>
        <dbReference type="Proteomes" id="UP000254794"/>
    </source>
</evidence>
<feature type="domain" description="UvrD-like helicase ATP-binding" evidence="9">
    <location>
        <begin position="144"/>
        <end position="395"/>
    </location>
</feature>
<evidence type="ECO:0000256" key="6">
    <source>
        <dbReference type="ARBA" id="ARBA00023043"/>
    </source>
</evidence>
<dbReference type="Gene3D" id="3.40.50.300">
    <property type="entry name" value="P-loop containing nucleotide triphosphate hydrolases"/>
    <property type="match status" value="1"/>
</dbReference>
<evidence type="ECO:0000256" key="2">
    <source>
        <dbReference type="ARBA" id="ARBA00022741"/>
    </source>
</evidence>
<dbReference type="SUPFAM" id="SSF52540">
    <property type="entry name" value="P-loop containing nucleoside triphosphate hydrolases"/>
    <property type="match status" value="1"/>
</dbReference>
<name>A0A378JRH7_9GAMM</name>
<keyword evidence="5" id="KW-0067">ATP-binding</keyword>
<dbReference type="Proteomes" id="UP000254794">
    <property type="component" value="Unassembled WGS sequence"/>
</dbReference>
<dbReference type="GO" id="GO:0016787">
    <property type="term" value="F:hydrolase activity"/>
    <property type="evidence" value="ECO:0007669"/>
    <property type="project" value="UniProtKB-KW"/>
</dbReference>
<evidence type="ECO:0000256" key="8">
    <source>
        <dbReference type="SAM" id="MobiDB-lite"/>
    </source>
</evidence>
<dbReference type="Pfam" id="PF00580">
    <property type="entry name" value="UvrD-helicase"/>
    <property type="match status" value="1"/>
</dbReference>
<feature type="repeat" description="ANK" evidence="7">
    <location>
        <begin position="1113"/>
        <end position="1145"/>
    </location>
</feature>
<dbReference type="Pfam" id="PF13637">
    <property type="entry name" value="Ank_4"/>
    <property type="match status" value="1"/>
</dbReference>
<dbReference type="RefSeq" id="WP_115332357.1">
    <property type="nucleotide sequence ID" value="NZ_CAAAHP010000003.1"/>
</dbReference>
<dbReference type="PROSITE" id="PS50088">
    <property type="entry name" value="ANK_REPEAT"/>
    <property type="match status" value="8"/>
</dbReference>
<dbReference type="InterPro" id="IPR014016">
    <property type="entry name" value="UvrD-like_ATP-bd"/>
</dbReference>
<dbReference type="PANTHER" id="PTHR46680:SF3">
    <property type="entry name" value="NF-KAPPA-B INHIBITOR CACTUS"/>
    <property type="match status" value="1"/>
</dbReference>
<keyword evidence="3" id="KW-0378">Hydrolase</keyword>
<dbReference type="Gene3D" id="1.25.40.20">
    <property type="entry name" value="Ankyrin repeat-containing domain"/>
    <property type="match status" value="4"/>
</dbReference>
<keyword evidence="11" id="KW-1185">Reference proteome</keyword>
<dbReference type="InterPro" id="IPR036770">
    <property type="entry name" value="Ankyrin_rpt-contain_sf"/>
</dbReference>
<organism evidence="10 11">
    <name type="scientific">Legionella busanensis</name>
    <dbReference type="NCBI Taxonomy" id="190655"/>
    <lineage>
        <taxon>Bacteria</taxon>
        <taxon>Pseudomonadati</taxon>
        <taxon>Pseudomonadota</taxon>
        <taxon>Gammaproteobacteria</taxon>
        <taxon>Legionellales</taxon>
        <taxon>Legionellaceae</taxon>
        <taxon>Legionella</taxon>
    </lineage>
</organism>
<keyword evidence="4" id="KW-0347">Helicase</keyword>
<evidence type="ECO:0000256" key="5">
    <source>
        <dbReference type="ARBA" id="ARBA00022840"/>
    </source>
</evidence>
<dbReference type="PANTHER" id="PTHR46680">
    <property type="entry name" value="NF-KAPPA-B INHIBITOR ALPHA"/>
    <property type="match status" value="1"/>
</dbReference>
<feature type="repeat" description="ANK" evidence="7">
    <location>
        <begin position="948"/>
        <end position="980"/>
    </location>
</feature>
<feature type="region of interest" description="Disordered" evidence="8">
    <location>
        <begin position="722"/>
        <end position="760"/>
    </location>
</feature>
<dbReference type="OrthoDB" id="5651885at2"/>
<dbReference type="GO" id="GO:0071356">
    <property type="term" value="P:cellular response to tumor necrosis factor"/>
    <property type="evidence" value="ECO:0007669"/>
    <property type="project" value="TreeGrafter"/>
</dbReference>
<dbReference type="GO" id="GO:0005829">
    <property type="term" value="C:cytosol"/>
    <property type="evidence" value="ECO:0007669"/>
    <property type="project" value="TreeGrafter"/>
</dbReference>
<dbReference type="PRINTS" id="PR01415">
    <property type="entry name" value="ANKYRIN"/>
</dbReference>
<dbReference type="GO" id="GO:0005524">
    <property type="term" value="F:ATP binding"/>
    <property type="evidence" value="ECO:0007669"/>
    <property type="project" value="UniProtKB-KW"/>
</dbReference>
<evidence type="ECO:0000256" key="7">
    <source>
        <dbReference type="PROSITE-ProRule" id="PRU00023"/>
    </source>
</evidence>
<feature type="repeat" description="ANK" evidence="7">
    <location>
        <begin position="1047"/>
        <end position="1079"/>
    </location>
</feature>
<keyword evidence="6 7" id="KW-0040">ANK repeat</keyword>
<keyword evidence="1" id="KW-0677">Repeat</keyword>
<evidence type="ECO:0000256" key="4">
    <source>
        <dbReference type="ARBA" id="ARBA00022806"/>
    </source>
</evidence>
<reference evidence="10 11" key="1">
    <citation type="submission" date="2018-06" db="EMBL/GenBank/DDBJ databases">
        <authorList>
            <consortium name="Pathogen Informatics"/>
            <person name="Doyle S."/>
        </authorList>
    </citation>
    <scope>NUCLEOTIDE SEQUENCE [LARGE SCALE GENOMIC DNA]</scope>
    <source>
        <strain evidence="10 11">NCTC13316</strain>
    </source>
</reference>
<dbReference type="PROSITE" id="PS50297">
    <property type="entry name" value="ANK_REP_REGION"/>
    <property type="match status" value="8"/>
</dbReference>
<evidence type="ECO:0000256" key="3">
    <source>
        <dbReference type="ARBA" id="ARBA00022801"/>
    </source>
</evidence>
<feature type="repeat" description="ANK" evidence="7">
    <location>
        <begin position="1080"/>
        <end position="1112"/>
    </location>
</feature>
<feature type="repeat" description="ANK" evidence="7">
    <location>
        <begin position="1280"/>
        <end position="1312"/>
    </location>
</feature>
<dbReference type="Pfam" id="PF12796">
    <property type="entry name" value="Ank_2"/>
    <property type="match status" value="4"/>
</dbReference>
<sequence length="1441" mass="162735">MKVFIRSQVMKELSSDFETYEKALTTFSDNPSHPSLKLEKLQTEGDQPLYSIRDNRKRRIILCPIKTKLGEQVWIVTKILTRHEYKDLKKGGRAVGLSDAEKEAVRQAYFAMGSGKEEKSGILIKETTQIEYTNQQYIFLDDEQESLKKASLPRIINGAPGSGKTSTLLALIKHNMAHWVAQKEEGELPNILILAKSQYLVEQMKKEWKQMCQEDASIKPEWIDCIKFQTPEDIYRANHPEEAVTFLGEKEFTEWYLKYAKHYNSNLKKDQRPLPAGEVNASLVYQEMHTMSGYPSLEKYNKGVNDNLSLFPDPKAREAIWQVYQTYRTHIDNLNKLNKQQKVVDLSFNEIKLTEQYDFIGIDESQDLSRQQLRSLVQIDEKKSRKNLVLCVGDHQRLSGSESTVPFLKTLFWEGGEKKEITDNITTTLHASYRCAEPIVRFANAALYLKYQAIGGTAVTDNNELPFIKSIEQQKEKSVDVKWLGGHDPKSEEKDSEKLEIIAKNNQANADFVVITSPKYFDDAVKKFGRERVFTAKQMKGLQAKEILLYRFFEQDSFSAANKPMSQAKEIDLEQALREGKIPKGCETGNICHNNIFNELFVAITRAQTALTIYQPLDGKKHRDIAAICNPLKKLTNKTTADYTPSEEVKVSSEEDWRKRVEDLKARAKSNPDPKISEMIREIENRYLKNSSATKQEVTESKNDVTSFEAYLSRVNLKVPDSKTEIEKPTKETRKVKKQPPKLATQKNAKSQPSKPPVKKEICSQAMEERLASLDLEERLDLILEYIMQGQLWAIDKLLNFEFEALKDYQSLSEEERIAQNLPAKSLVKYLNSKKIDGKTLPEPLIEALVAYTKQISSWRQLMENKERQDVFMAILYYRSNEWDLPLAGTVNVLKAFAADKDTFNFMKSYRQVRRNDFHSALMRGEIEVVAKLQRLDLINTEDGKFREGETPLQAAAFNGQVALIEPLLAAGANISYVNAKYGTAVHMAVLGHKPDVIAKLIAKGAQVDQCIKGGETPLNLALRKDSKEAALALIEHGADVNLVNFKGETPLHYALLTGQTEVAVALIKKGAKVNLDDSKNETPLHFALQNGKIDIALALIEHGVDVNQINSNGKTPLNCALQMSQIDVALALIKKDAKVNSKSETPLHFALRKGKVNAALALIKNDANVNAVNGQGDTPLHIAASRGYTDVINALLENNADLNQPNAHDRRELPLHNAVKNNRVAVIKILLGKKEAKLNEADSFNQTPLYIAVEWGYKEAAKMLIADERTNIHKVSTENGESPLYVAVCQSDEEMVATLLEKKADVNQTTETGQTPLIAVAVTGKVKIASALLAVEGCRFEPYKATIEEINEMVEKYGDTEAQERAKSFIEKREADEEGEFSILPHEIADIFGHEDVKKLIYNKMMKQEIKNTHQLAFFNGELEISGEKTIEKITEMSNR</sequence>
<protein>
    <submittedName>
        <fullName evidence="10">Ankyrin repeat-containing protein</fullName>
    </submittedName>
</protein>
<proteinExistence type="predicted"/>
<feature type="repeat" description="ANK" evidence="7">
    <location>
        <begin position="1143"/>
        <end position="1175"/>
    </location>
</feature>